<organism evidence="8 9">
    <name type="scientific">Verticillium longisporum</name>
    <name type="common">Verticillium dahliae var. longisporum</name>
    <dbReference type="NCBI Taxonomy" id="100787"/>
    <lineage>
        <taxon>Eukaryota</taxon>
        <taxon>Fungi</taxon>
        <taxon>Dikarya</taxon>
        <taxon>Ascomycota</taxon>
        <taxon>Pezizomycotina</taxon>
        <taxon>Sordariomycetes</taxon>
        <taxon>Hypocreomycetidae</taxon>
        <taxon>Glomerellales</taxon>
        <taxon>Plectosphaerellaceae</taxon>
        <taxon>Verticillium</taxon>
    </lineage>
</organism>
<sequence>MSFIKCSLLLAAAAVASVSAHRGPEPKYPPAADTSSYCSYWVDYEGDKSCSRVVEDNAIVLKDFARWNPTVGADCSGIKAGSSYCVEAFGEPEPVEVTTTTRAATTTTQPTATTTTFANGIATPQPTQSGMVTNCNKFHWIAEGVSCSQVISFQKITLADFVKWNPSVKSDCSGMWAGVNVCVGVVGSSTDTAKPTTTAPSNGVVTPQPTQPSMVTNCNKFHWIAQGVTCQQVISYQKISLADFVKWNPSVLSDCSGMWAEVQVCVGVIGGTPTTLATTTTTAGNGVSTPLPTQPGMVTNCAKFHWVAKGVTCNQIYNFQKITLEQFVSYNPTVKSDCSGMQAEVQVCVGLIAGTTPTTTRPPTTTAPGNGVSTPQPTQPGMVTNCAKFHWVAKGVTCNQIYSFQKITLEQFVSFNPTVKSDCTGMQAEVNVCVGLIGGNPTPTQTGNGIATPTPIQPGMVSNCKKFHWIAQGVTCQQVISFQKITLADFVKWNTGVGSDCRTMWAETNVCVGV</sequence>
<dbReference type="InterPro" id="IPR052210">
    <property type="entry name" value="LysM1-like"/>
</dbReference>
<evidence type="ECO:0000256" key="3">
    <source>
        <dbReference type="ARBA" id="ARBA00023026"/>
    </source>
</evidence>
<name>A0A0G4KKK0_VERLO</name>
<evidence type="ECO:0000256" key="6">
    <source>
        <dbReference type="SAM" id="SignalP"/>
    </source>
</evidence>
<dbReference type="PANTHER" id="PTHR34997">
    <property type="entry name" value="AM15"/>
    <property type="match status" value="1"/>
</dbReference>
<proteinExistence type="inferred from homology"/>
<comment type="similarity">
    <text evidence="4">Belongs to the secreted LysM effector family.</text>
</comment>
<evidence type="ECO:0000313" key="8">
    <source>
        <dbReference type="EMBL" id="CRK05533.1"/>
    </source>
</evidence>
<feature type="domain" description="LysM" evidence="7">
    <location>
        <begin position="303"/>
        <end position="349"/>
    </location>
</feature>
<evidence type="ECO:0000313" key="9">
    <source>
        <dbReference type="Proteomes" id="UP000044602"/>
    </source>
</evidence>
<evidence type="ECO:0000256" key="1">
    <source>
        <dbReference type="ARBA" id="ARBA00022669"/>
    </source>
</evidence>
<feature type="domain" description="LysM" evidence="7">
    <location>
        <begin position="39"/>
        <end position="86"/>
    </location>
</feature>
<keyword evidence="3" id="KW-0843">Virulence</keyword>
<dbReference type="STRING" id="100787.A0A0G4KKK0"/>
<dbReference type="PANTHER" id="PTHR34997:SF2">
    <property type="entry name" value="LYSM DOMAIN-CONTAINING PROTEIN-RELATED"/>
    <property type="match status" value="1"/>
</dbReference>
<dbReference type="EMBL" id="CVQH01001780">
    <property type="protein sequence ID" value="CRK05533.1"/>
    <property type="molecule type" value="Genomic_DNA"/>
</dbReference>
<feature type="region of interest" description="Disordered" evidence="5">
    <location>
        <begin position="358"/>
        <end position="378"/>
    </location>
</feature>
<accession>A0A0G4KKK0</accession>
<protein>
    <recommendedName>
        <fullName evidence="7">LysM domain-containing protein</fullName>
    </recommendedName>
</protein>
<feature type="chain" id="PRO_5002565860" description="LysM domain-containing protein" evidence="6">
    <location>
        <begin position="21"/>
        <end position="514"/>
    </location>
</feature>
<feature type="signal peptide" evidence="6">
    <location>
        <begin position="1"/>
        <end position="20"/>
    </location>
</feature>
<keyword evidence="2 6" id="KW-0732">Signal</keyword>
<keyword evidence="1" id="KW-0147">Chitin-binding</keyword>
<evidence type="ECO:0000259" key="7">
    <source>
        <dbReference type="PROSITE" id="PS51782"/>
    </source>
</evidence>
<dbReference type="Proteomes" id="UP000044602">
    <property type="component" value="Unassembled WGS sequence"/>
</dbReference>
<feature type="domain" description="LysM" evidence="7">
    <location>
        <begin position="466"/>
        <end position="512"/>
    </location>
</feature>
<evidence type="ECO:0000256" key="2">
    <source>
        <dbReference type="ARBA" id="ARBA00022729"/>
    </source>
</evidence>
<feature type="domain" description="LysM" evidence="7">
    <location>
        <begin position="220"/>
        <end position="266"/>
    </location>
</feature>
<keyword evidence="9" id="KW-1185">Reference proteome</keyword>
<dbReference type="InterPro" id="IPR036779">
    <property type="entry name" value="LysM_dom_sf"/>
</dbReference>
<dbReference type="GO" id="GO:0008061">
    <property type="term" value="F:chitin binding"/>
    <property type="evidence" value="ECO:0007669"/>
    <property type="project" value="UniProtKB-KW"/>
</dbReference>
<reference evidence="8 9" key="1">
    <citation type="submission" date="2015-05" db="EMBL/GenBank/DDBJ databases">
        <authorList>
            <person name="Wang D.B."/>
            <person name="Wang M."/>
        </authorList>
    </citation>
    <scope>NUCLEOTIDE SEQUENCE [LARGE SCALE GENOMIC DNA]</scope>
    <source>
        <strain evidence="8">VL1</strain>
    </source>
</reference>
<dbReference type="PROSITE" id="PS51782">
    <property type="entry name" value="LYSM"/>
    <property type="match status" value="5"/>
</dbReference>
<dbReference type="InterPro" id="IPR018392">
    <property type="entry name" value="LysM"/>
</dbReference>
<evidence type="ECO:0000256" key="4">
    <source>
        <dbReference type="ARBA" id="ARBA00044955"/>
    </source>
</evidence>
<evidence type="ECO:0000256" key="5">
    <source>
        <dbReference type="SAM" id="MobiDB-lite"/>
    </source>
</evidence>
<feature type="domain" description="LysM" evidence="7">
    <location>
        <begin position="137"/>
        <end position="183"/>
    </location>
</feature>
<dbReference type="Gene3D" id="3.10.350.10">
    <property type="entry name" value="LysM domain"/>
    <property type="match status" value="6"/>
</dbReference>
<gene>
    <name evidence="8" type="ORF">BN1708_009692</name>
</gene>
<dbReference type="AlphaFoldDB" id="A0A0G4KKK0"/>
<feature type="compositionally biased region" description="Low complexity" evidence="5">
    <location>
        <begin position="358"/>
        <end position="368"/>
    </location>
</feature>